<gene>
    <name evidence="1" type="ORF">DI626_09965</name>
</gene>
<reference evidence="1 2" key="1">
    <citation type="submission" date="2017-08" db="EMBL/GenBank/DDBJ databases">
        <title>Infants hospitalized years apart are colonized by the same room-sourced microbial strains.</title>
        <authorList>
            <person name="Brooks B."/>
            <person name="Olm M.R."/>
            <person name="Firek B.A."/>
            <person name="Baker R."/>
            <person name="Thomas B.C."/>
            <person name="Morowitz M.J."/>
            <person name="Banfield J.F."/>
        </authorList>
    </citation>
    <scope>NUCLEOTIDE SEQUENCE [LARGE SCALE GENOMIC DNA]</scope>
    <source>
        <strain evidence="1">S2_018_000_R2_104</strain>
    </source>
</reference>
<dbReference type="AlphaFoldDB" id="A0A2W4ZJQ8"/>
<name>A0A2W4ZJQ8_9BACT</name>
<evidence type="ECO:0000313" key="1">
    <source>
        <dbReference type="EMBL" id="PZO82634.1"/>
    </source>
</evidence>
<accession>A0A2W4ZJQ8</accession>
<organism evidence="1 2">
    <name type="scientific">Micavibrio aeruginosavorus</name>
    <dbReference type="NCBI Taxonomy" id="349221"/>
    <lineage>
        <taxon>Bacteria</taxon>
        <taxon>Pseudomonadati</taxon>
        <taxon>Bdellovibrionota</taxon>
        <taxon>Bdellovibrionia</taxon>
        <taxon>Bdellovibrionales</taxon>
        <taxon>Pseudobdellovibrionaceae</taxon>
        <taxon>Micavibrio</taxon>
    </lineage>
</organism>
<protein>
    <submittedName>
        <fullName evidence="1">Uncharacterized protein</fullName>
    </submittedName>
</protein>
<evidence type="ECO:0000313" key="2">
    <source>
        <dbReference type="Proteomes" id="UP000249557"/>
    </source>
</evidence>
<comment type="caution">
    <text evidence="1">The sequence shown here is derived from an EMBL/GenBank/DDBJ whole genome shotgun (WGS) entry which is preliminary data.</text>
</comment>
<sequence>MNNNCNSDKYVPLDAAKNLIIAALYQYHPELADRAADIFEREGHTIIDNPERVTGMMQCRPAGAEVITDENHDMYISEEDFNARFGPNFTERGNIREHAVIDYEYLGTPNSILYLAHEMGHAIADDIQREKGLTHKDFKWPQQEEQAYFVQSIVSHYTGIPSPENITSDDLKSQFEGSDRPKQFRAAHNRFTDSLSMDSQQRYEQMVMALSGNFDNGGARLQTLTNALANQPANRL</sequence>
<dbReference type="EMBL" id="QFNK01000254">
    <property type="protein sequence ID" value="PZO82634.1"/>
    <property type="molecule type" value="Genomic_DNA"/>
</dbReference>
<dbReference type="Proteomes" id="UP000249557">
    <property type="component" value="Unassembled WGS sequence"/>
</dbReference>
<proteinExistence type="predicted"/>